<dbReference type="EMBL" id="DVHI01000045">
    <property type="protein sequence ID" value="HIR62606.1"/>
    <property type="molecule type" value="Genomic_DNA"/>
</dbReference>
<gene>
    <name evidence="1" type="ORF">IAC94_03665</name>
</gene>
<name>A0A9D1E0Z3_9BACT</name>
<organism evidence="1 2">
    <name type="scientific">Candidatus Coprenecus avistercoris</name>
    <dbReference type="NCBI Taxonomy" id="2840730"/>
    <lineage>
        <taxon>Bacteria</taxon>
        <taxon>Pseudomonadati</taxon>
        <taxon>Bacteroidota</taxon>
        <taxon>Bacteroidia</taxon>
        <taxon>Bacteroidales</taxon>
        <taxon>Rikenellaceae</taxon>
        <taxon>Rikenellaceae incertae sedis</taxon>
        <taxon>Candidatus Coprenecus</taxon>
    </lineage>
</organism>
<proteinExistence type="predicted"/>
<reference evidence="1" key="2">
    <citation type="journal article" date="2021" name="PeerJ">
        <title>Extensive microbial diversity within the chicken gut microbiome revealed by metagenomics and culture.</title>
        <authorList>
            <person name="Gilroy R."/>
            <person name="Ravi A."/>
            <person name="Getino M."/>
            <person name="Pursley I."/>
            <person name="Horton D.L."/>
            <person name="Alikhan N.F."/>
            <person name="Baker D."/>
            <person name="Gharbi K."/>
            <person name="Hall N."/>
            <person name="Watson M."/>
            <person name="Adriaenssens E.M."/>
            <person name="Foster-Nyarko E."/>
            <person name="Jarju S."/>
            <person name="Secka A."/>
            <person name="Antonio M."/>
            <person name="Oren A."/>
            <person name="Chaudhuri R.R."/>
            <person name="La Ragione R."/>
            <person name="Hildebrand F."/>
            <person name="Pallen M.J."/>
        </authorList>
    </citation>
    <scope>NUCLEOTIDE SEQUENCE</scope>
    <source>
        <strain evidence="1">ChiHjej13B12-12457</strain>
    </source>
</reference>
<accession>A0A9D1E0Z3</accession>
<dbReference type="Proteomes" id="UP000886744">
    <property type="component" value="Unassembled WGS sequence"/>
</dbReference>
<evidence type="ECO:0000313" key="2">
    <source>
        <dbReference type="Proteomes" id="UP000886744"/>
    </source>
</evidence>
<comment type="caution">
    <text evidence="1">The sequence shown here is derived from an EMBL/GenBank/DDBJ whole genome shotgun (WGS) entry which is preliminary data.</text>
</comment>
<dbReference type="AlphaFoldDB" id="A0A9D1E0Z3"/>
<evidence type="ECO:0000313" key="1">
    <source>
        <dbReference type="EMBL" id="HIR62606.1"/>
    </source>
</evidence>
<reference evidence="1" key="1">
    <citation type="submission" date="2020-10" db="EMBL/GenBank/DDBJ databases">
        <authorList>
            <person name="Gilroy R."/>
        </authorList>
    </citation>
    <scope>NUCLEOTIDE SEQUENCE</scope>
    <source>
        <strain evidence="1">ChiHjej13B12-12457</strain>
    </source>
</reference>
<sequence>MIRDVLLRRSYRRDGKITMARLLFARDLMVEYGVPYSCIWALAGFSSRRQMEKAWNALF</sequence>
<protein>
    <submittedName>
        <fullName evidence="1">Uncharacterized protein</fullName>
    </submittedName>
</protein>